<reference evidence="2 3" key="1">
    <citation type="journal article" date="2021" name="Nat. Plants">
        <title>The Taxus genome provides insights into paclitaxel biosynthesis.</title>
        <authorList>
            <person name="Xiong X."/>
            <person name="Gou J."/>
            <person name="Liao Q."/>
            <person name="Li Y."/>
            <person name="Zhou Q."/>
            <person name="Bi G."/>
            <person name="Li C."/>
            <person name="Du R."/>
            <person name="Wang X."/>
            <person name="Sun T."/>
            <person name="Guo L."/>
            <person name="Liang H."/>
            <person name="Lu P."/>
            <person name="Wu Y."/>
            <person name="Zhang Z."/>
            <person name="Ro D.K."/>
            <person name="Shang Y."/>
            <person name="Huang S."/>
            <person name="Yan J."/>
        </authorList>
    </citation>
    <scope>NUCLEOTIDE SEQUENCE [LARGE SCALE GENOMIC DNA]</scope>
    <source>
        <strain evidence="2">Ta-2019</strain>
    </source>
</reference>
<evidence type="ECO:0000313" key="2">
    <source>
        <dbReference type="EMBL" id="KAH9323043.1"/>
    </source>
</evidence>
<gene>
    <name evidence="2" type="ORF">KI387_017682</name>
</gene>
<name>A0AA38LFM8_TAXCH</name>
<feature type="region of interest" description="Disordered" evidence="1">
    <location>
        <begin position="1"/>
        <end position="20"/>
    </location>
</feature>
<protein>
    <submittedName>
        <fullName evidence="2">Uncharacterized protein</fullName>
    </submittedName>
</protein>
<feature type="non-terminal residue" evidence="2">
    <location>
        <position position="1"/>
    </location>
</feature>
<dbReference type="EMBL" id="JAHRHJ020000003">
    <property type="protein sequence ID" value="KAH9323043.1"/>
    <property type="molecule type" value="Genomic_DNA"/>
</dbReference>
<organism evidence="2 3">
    <name type="scientific">Taxus chinensis</name>
    <name type="common">Chinese yew</name>
    <name type="synonym">Taxus wallichiana var. chinensis</name>
    <dbReference type="NCBI Taxonomy" id="29808"/>
    <lineage>
        <taxon>Eukaryota</taxon>
        <taxon>Viridiplantae</taxon>
        <taxon>Streptophyta</taxon>
        <taxon>Embryophyta</taxon>
        <taxon>Tracheophyta</taxon>
        <taxon>Spermatophyta</taxon>
        <taxon>Pinopsida</taxon>
        <taxon>Pinidae</taxon>
        <taxon>Conifers II</taxon>
        <taxon>Cupressales</taxon>
        <taxon>Taxaceae</taxon>
        <taxon>Taxus</taxon>
    </lineage>
</organism>
<dbReference type="Proteomes" id="UP000824469">
    <property type="component" value="Unassembled WGS sequence"/>
</dbReference>
<feature type="region of interest" description="Disordered" evidence="1">
    <location>
        <begin position="44"/>
        <end position="86"/>
    </location>
</feature>
<comment type="caution">
    <text evidence="2">The sequence shown here is derived from an EMBL/GenBank/DDBJ whole genome shotgun (WGS) entry which is preliminary data.</text>
</comment>
<keyword evidence="3" id="KW-1185">Reference proteome</keyword>
<dbReference type="AlphaFoldDB" id="A0AA38LFM8"/>
<feature type="non-terminal residue" evidence="2">
    <location>
        <position position="131"/>
    </location>
</feature>
<sequence>GKEKLVNRDISRESRQKSVLENTHRTATLSRAAVIGPPLIAGRRLQDRRPVQGSSHETAALQGGGFVTESQEAKERGKKGKTKGVGAKRGMWDVNAYSEGFSGSRKPCEETCIIIGALVTLFWQYSTLQFW</sequence>
<evidence type="ECO:0000256" key="1">
    <source>
        <dbReference type="SAM" id="MobiDB-lite"/>
    </source>
</evidence>
<proteinExistence type="predicted"/>
<accession>A0AA38LFM8</accession>
<evidence type="ECO:0000313" key="3">
    <source>
        <dbReference type="Proteomes" id="UP000824469"/>
    </source>
</evidence>